<reference evidence="2" key="1">
    <citation type="journal article" date="2019" name="Int. J. Syst. Evol. Microbiol.">
        <title>The Global Catalogue of Microorganisms (GCM) 10K type strain sequencing project: providing services to taxonomists for standard genome sequencing and annotation.</title>
        <authorList>
            <consortium name="The Broad Institute Genomics Platform"/>
            <consortium name="The Broad Institute Genome Sequencing Center for Infectious Disease"/>
            <person name="Wu L."/>
            <person name="Ma J."/>
        </authorList>
    </citation>
    <scope>NUCLEOTIDE SEQUENCE [LARGE SCALE GENOMIC DNA]</scope>
    <source>
        <strain evidence="2">CCUG 38813</strain>
    </source>
</reference>
<accession>A0ABW0PHD1</accession>
<evidence type="ECO:0000313" key="1">
    <source>
        <dbReference type="EMBL" id="MFC5511433.1"/>
    </source>
</evidence>
<dbReference type="EMBL" id="JBHSMS010000034">
    <property type="protein sequence ID" value="MFC5511433.1"/>
    <property type="molecule type" value="Genomic_DNA"/>
</dbReference>
<protein>
    <submittedName>
        <fullName evidence="1">Uncharacterized protein</fullName>
    </submittedName>
</protein>
<proteinExistence type="predicted"/>
<dbReference type="Proteomes" id="UP001596031">
    <property type="component" value="Unassembled WGS sequence"/>
</dbReference>
<keyword evidence="2" id="KW-1185">Reference proteome</keyword>
<sequence length="69" mass="6768">MPLPSGGGAAQTGIAIKAEKEMNSLVSAIPAASAEGFTLVAGAGALPALASHQLHDQSSVCGAPTVRRQ</sequence>
<dbReference type="RefSeq" id="WP_379720056.1">
    <property type="nucleotide sequence ID" value="NZ_JBHSMS010000034.1"/>
</dbReference>
<evidence type="ECO:0000313" key="2">
    <source>
        <dbReference type="Proteomes" id="UP001596031"/>
    </source>
</evidence>
<gene>
    <name evidence="1" type="ORF">ACFPOU_09890</name>
</gene>
<comment type="caution">
    <text evidence="1">The sequence shown here is derived from an EMBL/GenBank/DDBJ whole genome shotgun (WGS) entry which is preliminary data.</text>
</comment>
<organism evidence="1 2">
    <name type="scientific">Massilia jejuensis</name>
    <dbReference type="NCBI Taxonomy" id="648894"/>
    <lineage>
        <taxon>Bacteria</taxon>
        <taxon>Pseudomonadati</taxon>
        <taxon>Pseudomonadota</taxon>
        <taxon>Betaproteobacteria</taxon>
        <taxon>Burkholderiales</taxon>
        <taxon>Oxalobacteraceae</taxon>
        <taxon>Telluria group</taxon>
        <taxon>Massilia</taxon>
    </lineage>
</organism>
<name>A0ABW0PHD1_9BURK</name>